<dbReference type="Pfam" id="PF09779">
    <property type="entry name" value="Ima1_N"/>
    <property type="match status" value="1"/>
</dbReference>
<dbReference type="AlphaFoldDB" id="A0A8J6AQL3"/>
<reference evidence="7" key="1">
    <citation type="submission" date="2021-05" db="EMBL/GenBank/DDBJ databases">
        <title>A free-living protist that lacks canonical eukaryotic 1 DNA replication and segregation systems.</title>
        <authorList>
            <person name="Salas-Leiva D.E."/>
            <person name="Tromer E.C."/>
            <person name="Curtis B.A."/>
            <person name="Jerlstrom-Hultqvist J."/>
            <person name="Kolisko M."/>
            <person name="Yi Z."/>
            <person name="Salas-Leiva J.S."/>
            <person name="Gallot-Lavallee L."/>
            <person name="Kops G.J.P.L."/>
            <person name="Archibald J.M."/>
            <person name="Simpson A.G.B."/>
            <person name="Roger A.J."/>
        </authorList>
    </citation>
    <scope>NUCLEOTIDE SEQUENCE</scope>
    <source>
        <strain evidence="7">BICM</strain>
    </source>
</reference>
<evidence type="ECO:0000313" key="8">
    <source>
        <dbReference type="Proteomes" id="UP000717585"/>
    </source>
</evidence>
<dbReference type="Proteomes" id="UP000717585">
    <property type="component" value="Unassembled WGS sequence"/>
</dbReference>
<dbReference type="EMBL" id="JAHDYR010000062">
    <property type="protein sequence ID" value="KAG9391183.1"/>
    <property type="molecule type" value="Genomic_DNA"/>
</dbReference>
<proteinExistence type="predicted"/>
<comment type="subcellular location">
    <subcellularLocation>
        <location evidence="1">Nucleus inner membrane</location>
        <topology evidence="1">Multi-pass membrane protein</topology>
    </subcellularLocation>
</comment>
<evidence type="ECO:0000256" key="3">
    <source>
        <dbReference type="ARBA" id="ARBA00022989"/>
    </source>
</evidence>
<keyword evidence="3" id="KW-1133">Transmembrane helix</keyword>
<sequence>MLGRRCHFCNNRVRGIRGRIWTCPLCEATNAIAEDGTDIFLPAYARPQHRFKPLRLYMEKPSYNPSRRLCETCDYRLEQYTSAYNAAPTAGERRKLQKTRPELCAACKLRLANATKPCTSTVARVWVHRLWRLASLVARLIALLMMPLLPFWPAGLTILTSLSILRAGWVRLFPHTIACLQPSPDGRFDELATIIDDMNIDETSSQPDRPRRMPMWRCLLALTPLLPLPLSLAGPAIAMAVCFSSFFFLRLAPPPRFSLHRPHRRPVRRLHPRHGRLPQNVLVRHVAAHHGLWCGHRRASHRHGLLHPAK</sequence>
<keyword evidence="2" id="KW-0812">Transmembrane</keyword>
<keyword evidence="5" id="KW-0539">Nucleus</keyword>
<feature type="domain" description="Ima1 N-terminal" evidence="6">
    <location>
        <begin position="5"/>
        <end position="101"/>
    </location>
</feature>
<name>A0A8J6AQL3_9EUKA</name>
<comment type="caution">
    <text evidence="7">The sequence shown here is derived from an EMBL/GenBank/DDBJ whole genome shotgun (WGS) entry which is preliminary data.</text>
</comment>
<evidence type="ECO:0000256" key="1">
    <source>
        <dbReference type="ARBA" id="ARBA00004473"/>
    </source>
</evidence>
<dbReference type="GO" id="GO:0005637">
    <property type="term" value="C:nuclear inner membrane"/>
    <property type="evidence" value="ECO:0007669"/>
    <property type="project" value="UniProtKB-SubCell"/>
</dbReference>
<organism evidence="7 8">
    <name type="scientific">Carpediemonas membranifera</name>
    <dbReference type="NCBI Taxonomy" id="201153"/>
    <lineage>
        <taxon>Eukaryota</taxon>
        <taxon>Metamonada</taxon>
        <taxon>Carpediemonas-like organisms</taxon>
        <taxon>Carpediemonas</taxon>
    </lineage>
</organism>
<keyword evidence="8" id="KW-1185">Reference proteome</keyword>
<dbReference type="InterPro" id="IPR018617">
    <property type="entry name" value="Ima1_N"/>
</dbReference>
<evidence type="ECO:0000259" key="6">
    <source>
        <dbReference type="Pfam" id="PF09779"/>
    </source>
</evidence>
<accession>A0A8J6AQL3</accession>
<evidence type="ECO:0000256" key="5">
    <source>
        <dbReference type="ARBA" id="ARBA00023242"/>
    </source>
</evidence>
<protein>
    <recommendedName>
        <fullName evidence="6">Ima1 N-terminal domain-containing protein</fullName>
    </recommendedName>
</protein>
<evidence type="ECO:0000256" key="2">
    <source>
        <dbReference type="ARBA" id="ARBA00022692"/>
    </source>
</evidence>
<keyword evidence="4" id="KW-0472">Membrane</keyword>
<gene>
    <name evidence="7" type="ORF">J8273_7457</name>
</gene>
<evidence type="ECO:0000256" key="4">
    <source>
        <dbReference type="ARBA" id="ARBA00023136"/>
    </source>
</evidence>
<evidence type="ECO:0000313" key="7">
    <source>
        <dbReference type="EMBL" id="KAG9391183.1"/>
    </source>
</evidence>